<dbReference type="AlphaFoldDB" id="A0AAN8RMA8"/>
<gene>
    <name evidence="1" type="ORF">TWF718_009152</name>
</gene>
<reference evidence="1 2" key="1">
    <citation type="submission" date="2019-10" db="EMBL/GenBank/DDBJ databases">
        <authorList>
            <person name="Palmer J.M."/>
        </authorList>
    </citation>
    <scope>NUCLEOTIDE SEQUENCE [LARGE SCALE GENOMIC DNA]</scope>
    <source>
        <strain evidence="1 2">TWF718</strain>
    </source>
</reference>
<evidence type="ECO:0000313" key="2">
    <source>
        <dbReference type="Proteomes" id="UP001313282"/>
    </source>
</evidence>
<protein>
    <submittedName>
        <fullName evidence="1">Uncharacterized protein</fullName>
    </submittedName>
</protein>
<organism evidence="1 2">
    <name type="scientific">Orbilia javanica</name>
    <dbReference type="NCBI Taxonomy" id="47235"/>
    <lineage>
        <taxon>Eukaryota</taxon>
        <taxon>Fungi</taxon>
        <taxon>Dikarya</taxon>
        <taxon>Ascomycota</taxon>
        <taxon>Pezizomycotina</taxon>
        <taxon>Orbiliomycetes</taxon>
        <taxon>Orbiliales</taxon>
        <taxon>Orbiliaceae</taxon>
        <taxon>Orbilia</taxon>
    </lineage>
</organism>
<name>A0AAN8RMA8_9PEZI</name>
<proteinExistence type="predicted"/>
<dbReference type="EMBL" id="JAVHNR010000006">
    <property type="protein sequence ID" value="KAK6339758.1"/>
    <property type="molecule type" value="Genomic_DNA"/>
</dbReference>
<sequence>MAASGASSNSKPRLCWQRSPRSQIRPYSNHISCAEDLDNLLAINEESKPQFLYFGSEAHPHHRLIDGALERLATIYHPKLYFCVINMTLLGKDAAVSIAKKYEIDTDYAATAIILEDGEKKATLHIPFIGEKQSMEDFIRDYLGLERIDDPGFGVEGIYTHYRSGTTTYSRES</sequence>
<dbReference type="Proteomes" id="UP001313282">
    <property type="component" value="Unassembled WGS sequence"/>
</dbReference>
<evidence type="ECO:0000313" key="1">
    <source>
        <dbReference type="EMBL" id="KAK6339758.1"/>
    </source>
</evidence>
<comment type="caution">
    <text evidence="1">The sequence shown here is derived from an EMBL/GenBank/DDBJ whole genome shotgun (WGS) entry which is preliminary data.</text>
</comment>
<dbReference type="InterPro" id="IPR036249">
    <property type="entry name" value="Thioredoxin-like_sf"/>
</dbReference>
<keyword evidence="2" id="KW-1185">Reference proteome</keyword>
<dbReference type="SUPFAM" id="SSF52833">
    <property type="entry name" value="Thioredoxin-like"/>
    <property type="match status" value="1"/>
</dbReference>
<accession>A0AAN8RMA8</accession>